<dbReference type="AlphaFoldDB" id="A0A815GZ30"/>
<accession>A0A815GZ30</accession>
<dbReference type="Proteomes" id="UP000663828">
    <property type="component" value="Unassembled WGS sequence"/>
</dbReference>
<sequence length="217" mass="25324">MSSKTLQATWIVSDNSNADISILNNVKQTQQRLPTELGLPLKVFDDVTDCTIELGYSSSITEKTILILDANVAQEAIHLLHNLCHIVCIFVYWMDFDENLNNSLEQLRSKYNKMVVLDFDHLLKRVQAFSERWQRHAADFFSFATLYIGRLNRSSTNINSSFLFSQLLVNLLLHMKPLETDRADFCTHCTKKYEEIYEIDQNEAYFKNVLEQIRKFQ</sequence>
<name>A0A815GZ30_ADIRI</name>
<dbReference type="EMBL" id="CAJNOR010002824">
    <property type="protein sequence ID" value="CAF1345274.1"/>
    <property type="molecule type" value="Genomic_DNA"/>
</dbReference>
<evidence type="ECO:0000313" key="1">
    <source>
        <dbReference type="EMBL" id="CAF1345274.1"/>
    </source>
</evidence>
<feature type="non-terminal residue" evidence="1">
    <location>
        <position position="1"/>
    </location>
</feature>
<reference evidence="1" key="1">
    <citation type="submission" date="2021-02" db="EMBL/GenBank/DDBJ databases">
        <authorList>
            <person name="Nowell W R."/>
        </authorList>
    </citation>
    <scope>NUCLEOTIDE SEQUENCE</scope>
</reference>
<gene>
    <name evidence="1" type="ORF">XAT740_LOCUS31180</name>
</gene>
<proteinExistence type="predicted"/>
<evidence type="ECO:0000313" key="2">
    <source>
        <dbReference type="Proteomes" id="UP000663828"/>
    </source>
</evidence>
<keyword evidence="2" id="KW-1185">Reference proteome</keyword>
<protein>
    <submittedName>
        <fullName evidence="1">Uncharacterized protein</fullName>
    </submittedName>
</protein>
<organism evidence="1 2">
    <name type="scientific">Adineta ricciae</name>
    <name type="common">Rotifer</name>
    <dbReference type="NCBI Taxonomy" id="249248"/>
    <lineage>
        <taxon>Eukaryota</taxon>
        <taxon>Metazoa</taxon>
        <taxon>Spiralia</taxon>
        <taxon>Gnathifera</taxon>
        <taxon>Rotifera</taxon>
        <taxon>Eurotatoria</taxon>
        <taxon>Bdelloidea</taxon>
        <taxon>Adinetida</taxon>
        <taxon>Adinetidae</taxon>
        <taxon>Adineta</taxon>
    </lineage>
</organism>
<comment type="caution">
    <text evidence="1">The sequence shown here is derived from an EMBL/GenBank/DDBJ whole genome shotgun (WGS) entry which is preliminary data.</text>
</comment>